<organism evidence="1 2">
    <name type="scientific">Rhizobium leguminosarum bv. viciae</name>
    <dbReference type="NCBI Taxonomy" id="387"/>
    <lineage>
        <taxon>Bacteria</taxon>
        <taxon>Pseudomonadati</taxon>
        <taxon>Pseudomonadota</taxon>
        <taxon>Alphaproteobacteria</taxon>
        <taxon>Hyphomicrobiales</taxon>
        <taxon>Rhizobiaceae</taxon>
        <taxon>Rhizobium/Agrobacterium group</taxon>
        <taxon>Rhizobium</taxon>
    </lineage>
</organism>
<dbReference type="EMBL" id="WIEZ01000019">
    <property type="protein sequence ID" value="NKM48896.1"/>
    <property type="molecule type" value="Genomic_DNA"/>
</dbReference>
<dbReference type="InterPro" id="IPR049847">
    <property type="entry name" value="CrpP-rel"/>
</dbReference>
<comment type="caution">
    <text evidence="1">The sequence shown here is derived from an EMBL/GenBank/DDBJ whole genome shotgun (WGS) entry which is preliminary data.</text>
</comment>
<proteinExistence type="predicted"/>
<dbReference type="RefSeq" id="WP_131702558.1">
    <property type="nucleotide sequence ID" value="NZ_SJMR01000006.1"/>
</dbReference>
<dbReference type="NCBIfam" id="NF041856">
    <property type="entry name" value="CrpP_rel_fam"/>
    <property type="match status" value="1"/>
</dbReference>
<evidence type="ECO:0000313" key="1">
    <source>
        <dbReference type="EMBL" id="NKM48896.1"/>
    </source>
</evidence>
<name>A0A8I2GVW5_RHILV</name>
<dbReference type="GeneID" id="71776392"/>
<sequence>MTIEELIDIQEAGSRARVLGLKAHENPYLAAHRTPTGDGSALGDRLARHDAWKFGWEAEDASREGRVVSHFQELASAKRRSHDA</sequence>
<gene>
    <name evidence="1" type="ORF">GFL91_28965</name>
</gene>
<protein>
    <submittedName>
        <fullName evidence="1">Uncharacterized protein</fullName>
    </submittedName>
</protein>
<accession>A0A8I2GVW5</accession>
<evidence type="ECO:0000313" key="2">
    <source>
        <dbReference type="Proteomes" id="UP000662259"/>
    </source>
</evidence>
<reference evidence="1" key="1">
    <citation type="submission" date="2019-10" db="EMBL/GenBank/DDBJ databases">
        <title>Rhizobium leguminosarum symbiovar viciae collection.</title>
        <authorList>
            <person name="Boivin S."/>
            <person name="Lepetit M."/>
        </authorList>
    </citation>
    <scope>NUCLEOTIDE SEQUENCE</scope>
    <source>
        <strain evidence="1">L143</strain>
    </source>
</reference>
<dbReference type="AlphaFoldDB" id="A0A8I2GVW5"/>
<dbReference type="Proteomes" id="UP000662259">
    <property type="component" value="Unassembled WGS sequence"/>
</dbReference>